<protein>
    <recommendedName>
        <fullName evidence="7">Inositol monophosphatase</fullName>
    </recommendedName>
</protein>
<sequence>MAHNLGDLTSFANYLADESTKIIKQYFRNPLKIDEKEDESPVTIADKKTELKIRELIETKYPNHGILGEEFASSNIDSEYLWVIDPIDGTRSFIAGHKDFGTLIALLHNNKPVIGIINCPIHEERWLGIEGKKTTMNGIEVQTSKIKDLKKSYVCTSGLYFDN</sequence>
<evidence type="ECO:0000256" key="3">
    <source>
        <dbReference type="ARBA" id="ARBA00022723"/>
    </source>
</evidence>
<dbReference type="PANTHER" id="PTHR43200:SF6">
    <property type="entry name" value="3'(2'),5'-BISPHOSPHATE NUCLEOTIDASE"/>
    <property type="match status" value="1"/>
</dbReference>
<dbReference type="InterPro" id="IPR051090">
    <property type="entry name" value="Inositol_monoP_superfamily"/>
</dbReference>
<dbReference type="PANTHER" id="PTHR43200">
    <property type="entry name" value="PHOSPHATASE"/>
    <property type="match status" value="1"/>
</dbReference>
<evidence type="ECO:0000256" key="2">
    <source>
        <dbReference type="ARBA" id="ARBA00009759"/>
    </source>
</evidence>
<keyword evidence="4" id="KW-0378">Hydrolase</keyword>
<comment type="similarity">
    <text evidence="2">Belongs to the inositol monophosphatase superfamily.</text>
</comment>
<dbReference type="SUPFAM" id="SSF56655">
    <property type="entry name" value="Carbohydrate phosphatase"/>
    <property type="match status" value="1"/>
</dbReference>
<dbReference type="GO" id="GO:0000105">
    <property type="term" value="P:L-histidine biosynthetic process"/>
    <property type="evidence" value="ECO:0007669"/>
    <property type="project" value="TreeGrafter"/>
</dbReference>
<dbReference type="Pfam" id="PF00459">
    <property type="entry name" value="Inositol_P"/>
    <property type="match status" value="1"/>
</dbReference>
<comment type="cofactor">
    <cofactor evidence="1">
        <name>Mg(2+)</name>
        <dbReference type="ChEBI" id="CHEBI:18420"/>
    </cofactor>
</comment>
<dbReference type="GO" id="GO:0016791">
    <property type="term" value="F:phosphatase activity"/>
    <property type="evidence" value="ECO:0007669"/>
    <property type="project" value="UniProtKB-ARBA"/>
</dbReference>
<reference evidence="6" key="1">
    <citation type="submission" date="2018-05" db="EMBL/GenBank/DDBJ databases">
        <authorList>
            <person name="Lanie J.A."/>
            <person name="Ng W.-L."/>
            <person name="Kazmierczak K.M."/>
            <person name="Andrzejewski T.M."/>
            <person name="Davidsen T.M."/>
            <person name="Wayne K.J."/>
            <person name="Tettelin H."/>
            <person name="Glass J.I."/>
            <person name="Rusch D."/>
            <person name="Podicherti R."/>
            <person name="Tsui H.-C.T."/>
            <person name="Winkler M.E."/>
        </authorList>
    </citation>
    <scope>NUCLEOTIDE SEQUENCE</scope>
</reference>
<feature type="non-terminal residue" evidence="6">
    <location>
        <position position="163"/>
    </location>
</feature>
<dbReference type="EMBL" id="UINC01225269">
    <property type="protein sequence ID" value="SVE55258.1"/>
    <property type="molecule type" value="Genomic_DNA"/>
</dbReference>
<evidence type="ECO:0000313" key="6">
    <source>
        <dbReference type="EMBL" id="SVE55258.1"/>
    </source>
</evidence>
<dbReference type="FunFam" id="3.30.540.10:FF:000003">
    <property type="entry name" value="Inositol-1-monophosphatase"/>
    <property type="match status" value="1"/>
</dbReference>
<proteinExistence type="inferred from homology"/>
<gene>
    <name evidence="6" type="ORF">METZ01_LOCUS508112</name>
</gene>
<keyword evidence="3" id="KW-0479">Metal-binding</keyword>
<name>A0A383EGM8_9ZZZZ</name>
<keyword evidence="5" id="KW-0460">Magnesium</keyword>
<evidence type="ECO:0008006" key="7">
    <source>
        <dbReference type="Google" id="ProtNLM"/>
    </source>
</evidence>
<accession>A0A383EGM8</accession>
<evidence type="ECO:0000256" key="4">
    <source>
        <dbReference type="ARBA" id="ARBA00022801"/>
    </source>
</evidence>
<organism evidence="6">
    <name type="scientific">marine metagenome</name>
    <dbReference type="NCBI Taxonomy" id="408172"/>
    <lineage>
        <taxon>unclassified sequences</taxon>
        <taxon>metagenomes</taxon>
        <taxon>ecological metagenomes</taxon>
    </lineage>
</organism>
<evidence type="ECO:0000256" key="1">
    <source>
        <dbReference type="ARBA" id="ARBA00001946"/>
    </source>
</evidence>
<evidence type="ECO:0000256" key="5">
    <source>
        <dbReference type="ARBA" id="ARBA00022842"/>
    </source>
</evidence>
<dbReference type="AlphaFoldDB" id="A0A383EGM8"/>
<dbReference type="InterPro" id="IPR000760">
    <property type="entry name" value="Inositol_monophosphatase-like"/>
</dbReference>
<dbReference type="GO" id="GO:0046872">
    <property type="term" value="F:metal ion binding"/>
    <property type="evidence" value="ECO:0007669"/>
    <property type="project" value="UniProtKB-KW"/>
</dbReference>
<dbReference type="Gene3D" id="3.30.540.10">
    <property type="entry name" value="Fructose-1,6-Bisphosphatase, subunit A, domain 1"/>
    <property type="match status" value="1"/>
</dbReference>
<dbReference type="PRINTS" id="PR00377">
    <property type="entry name" value="IMPHPHTASES"/>
</dbReference>